<evidence type="ECO:0000256" key="1">
    <source>
        <dbReference type="SAM" id="Phobius"/>
    </source>
</evidence>
<keyword evidence="1" id="KW-1133">Transmembrane helix</keyword>
<keyword evidence="2" id="KW-0732">Signal</keyword>
<feature type="signal peptide" evidence="2">
    <location>
        <begin position="1"/>
        <end position="28"/>
    </location>
</feature>
<keyword evidence="5" id="KW-1185">Reference proteome</keyword>
<sequence length="231" mass="23695">MWPPRIPPRRRVVLVVAALIAVAAVAAAGGSAIPSDPGGGWRFDQTEPVERRETESIADTDSVIDMIGGIGTGLLLAVVGVLVLLGALGVLVSFGLGGRRRRARPSIPVRDREADPPADDAAITATALRAAVRGGAQAVREGGPPGDAVISAWLVLEAAAASCGTRRSAAETASEFTARVLAGHAVDPDALADLRARYHRARFARVATAADAAAARAALARIEETIAAVPR</sequence>
<keyword evidence="1" id="KW-0812">Transmembrane</keyword>
<dbReference type="InterPro" id="IPR025403">
    <property type="entry name" value="TgpA-like_C"/>
</dbReference>
<evidence type="ECO:0000313" key="5">
    <source>
        <dbReference type="Proteomes" id="UP001596157"/>
    </source>
</evidence>
<reference evidence="5" key="1">
    <citation type="journal article" date="2019" name="Int. J. Syst. Evol. Microbiol.">
        <title>The Global Catalogue of Microorganisms (GCM) 10K type strain sequencing project: providing services to taxonomists for standard genome sequencing and annotation.</title>
        <authorList>
            <consortium name="The Broad Institute Genomics Platform"/>
            <consortium name="The Broad Institute Genome Sequencing Center for Infectious Disease"/>
            <person name="Wu L."/>
            <person name="Ma J."/>
        </authorList>
    </citation>
    <scope>NUCLEOTIDE SEQUENCE [LARGE SCALE GENOMIC DNA]</scope>
    <source>
        <strain evidence="5">CCUG 59778</strain>
    </source>
</reference>
<feature type="domain" description="Protein-glutamine gamma-glutamyltransferase-like C-terminal" evidence="3">
    <location>
        <begin position="155"/>
        <end position="219"/>
    </location>
</feature>
<name>A0ABW0EIF3_9PSEU</name>
<gene>
    <name evidence="4" type="ORF">ACFPM7_08925</name>
</gene>
<dbReference type="EMBL" id="JBHSKF010000003">
    <property type="protein sequence ID" value="MFC5287169.1"/>
    <property type="molecule type" value="Genomic_DNA"/>
</dbReference>
<evidence type="ECO:0000259" key="3">
    <source>
        <dbReference type="Pfam" id="PF13559"/>
    </source>
</evidence>
<evidence type="ECO:0000256" key="2">
    <source>
        <dbReference type="SAM" id="SignalP"/>
    </source>
</evidence>
<feature type="chain" id="PRO_5046360161" evidence="2">
    <location>
        <begin position="29"/>
        <end position="231"/>
    </location>
</feature>
<comment type="caution">
    <text evidence="4">The sequence shown here is derived from an EMBL/GenBank/DDBJ whole genome shotgun (WGS) entry which is preliminary data.</text>
</comment>
<evidence type="ECO:0000313" key="4">
    <source>
        <dbReference type="EMBL" id="MFC5287169.1"/>
    </source>
</evidence>
<protein>
    <submittedName>
        <fullName evidence="4">DUF4129 domain-containing protein</fullName>
    </submittedName>
</protein>
<accession>A0ABW0EIF3</accession>
<dbReference type="Pfam" id="PF13559">
    <property type="entry name" value="DUF4129"/>
    <property type="match status" value="1"/>
</dbReference>
<proteinExistence type="predicted"/>
<organism evidence="4 5">
    <name type="scientific">Actinokineospora guangxiensis</name>
    <dbReference type="NCBI Taxonomy" id="1490288"/>
    <lineage>
        <taxon>Bacteria</taxon>
        <taxon>Bacillati</taxon>
        <taxon>Actinomycetota</taxon>
        <taxon>Actinomycetes</taxon>
        <taxon>Pseudonocardiales</taxon>
        <taxon>Pseudonocardiaceae</taxon>
        <taxon>Actinokineospora</taxon>
    </lineage>
</organism>
<dbReference type="Proteomes" id="UP001596157">
    <property type="component" value="Unassembled WGS sequence"/>
</dbReference>
<feature type="transmembrane region" description="Helical" evidence="1">
    <location>
        <begin position="74"/>
        <end position="96"/>
    </location>
</feature>
<dbReference type="RefSeq" id="WP_378245836.1">
    <property type="nucleotide sequence ID" value="NZ_JBHSKF010000003.1"/>
</dbReference>
<keyword evidence="1" id="KW-0472">Membrane</keyword>